<dbReference type="eggNOG" id="arCOG07487">
    <property type="taxonomic scope" value="Archaea"/>
</dbReference>
<dbReference type="InterPro" id="IPR010387">
    <property type="entry name" value="QueT"/>
</dbReference>
<dbReference type="RefSeq" id="WP_012607907.1">
    <property type="nucleotide sequence ID" value="NC_011766.1"/>
</dbReference>
<accession>B8D318</accession>
<organism evidence="2 3">
    <name type="scientific">Desulfurococcus amylolyticus (strain DSM 18924 / JCM 16383 / VKM B-2413 / 1221n)</name>
    <name type="common">Desulfurococcus kamchatkensis</name>
    <dbReference type="NCBI Taxonomy" id="490899"/>
    <lineage>
        <taxon>Archaea</taxon>
        <taxon>Thermoproteota</taxon>
        <taxon>Thermoprotei</taxon>
        <taxon>Desulfurococcales</taxon>
        <taxon>Desulfurococcaceae</taxon>
        <taxon>Desulfurococcus</taxon>
    </lineage>
</organism>
<proteinExistence type="predicted"/>
<dbReference type="EMBL" id="CP001140">
    <property type="protein sequence ID" value="ACL10565.1"/>
    <property type="molecule type" value="Genomic_DNA"/>
</dbReference>
<gene>
    <name evidence="2" type="ordered locus">DKAM_0239</name>
</gene>
<evidence type="ECO:0000313" key="2">
    <source>
        <dbReference type="EMBL" id="ACL10565.1"/>
    </source>
</evidence>
<dbReference type="PANTHER" id="PTHR40044">
    <property type="entry name" value="INTEGRAL MEMBRANE PROTEIN-RELATED"/>
    <property type="match status" value="1"/>
</dbReference>
<dbReference type="Proteomes" id="UP000006903">
    <property type="component" value="Chromosome"/>
</dbReference>
<dbReference type="STRING" id="490899.DKAM_0239"/>
<keyword evidence="1" id="KW-0472">Membrane</keyword>
<feature type="transmembrane region" description="Helical" evidence="1">
    <location>
        <begin position="12"/>
        <end position="30"/>
    </location>
</feature>
<evidence type="ECO:0000256" key="1">
    <source>
        <dbReference type="SAM" id="Phobius"/>
    </source>
</evidence>
<feature type="transmembrane region" description="Helical" evidence="1">
    <location>
        <begin position="76"/>
        <end position="94"/>
    </location>
</feature>
<feature type="transmembrane region" description="Helical" evidence="1">
    <location>
        <begin position="42"/>
        <end position="64"/>
    </location>
</feature>
<evidence type="ECO:0008006" key="4">
    <source>
        <dbReference type="Google" id="ProtNLM"/>
    </source>
</evidence>
<feature type="transmembrane region" description="Helical" evidence="1">
    <location>
        <begin position="133"/>
        <end position="153"/>
    </location>
</feature>
<dbReference type="KEGG" id="dka:DKAM_0239"/>
<evidence type="ECO:0000313" key="3">
    <source>
        <dbReference type="Proteomes" id="UP000006903"/>
    </source>
</evidence>
<protein>
    <recommendedName>
        <fullName evidence="4">QueT transporter family protein</fullName>
    </recommendedName>
</protein>
<sequence>MRISPVFITRSLIIASVYTAVTLMLGYISYGELQFRVSDAMIILPLIVGLGLDAVVGLTIGGLLGNLASPFIPWDWVFGPLANLVASTIVYLVGRTRLNTYVKLAVSSILASLAIAVIVGYELTVIYGLPELTILYIFISELVIIGVIGGLVYRSLRVFFK</sequence>
<dbReference type="GeneID" id="7170527"/>
<dbReference type="HOGENOM" id="CLU_104115_0_1_2"/>
<dbReference type="AlphaFoldDB" id="B8D318"/>
<name>B8D318_DESA1</name>
<keyword evidence="1" id="KW-0812">Transmembrane</keyword>
<dbReference type="PANTHER" id="PTHR40044:SF1">
    <property type="entry name" value="INTEGRAL MEMBRANE PROTEIN"/>
    <property type="match status" value="1"/>
</dbReference>
<dbReference type="PIRSF" id="PIRSF031501">
    <property type="entry name" value="QueT"/>
    <property type="match status" value="1"/>
</dbReference>
<keyword evidence="1" id="KW-1133">Transmembrane helix</keyword>
<reference evidence="2 3" key="1">
    <citation type="journal article" date="2009" name="J. Bacteriol.">
        <title>Complete genome sequence of the anaerobic, protein-degrading hyperthermophilic crenarchaeon Desulfurococcus kamchatkensis.</title>
        <authorList>
            <person name="Ravin N.V."/>
            <person name="Mardanov A.V."/>
            <person name="Beletsky A.V."/>
            <person name="Kublanov I.V."/>
            <person name="Kolganova T.V."/>
            <person name="Lebedinsky A.V."/>
            <person name="Chernyh N.A."/>
            <person name="Bonch-Osmolovskaya E.A."/>
            <person name="Skryabin K.G."/>
        </authorList>
    </citation>
    <scope>NUCLEOTIDE SEQUENCE [LARGE SCALE GENOMIC DNA]</scope>
    <source>
        <strain evidence="3">DSM 18924 / JCM 16383 / VKM B-2413 / 1221n</strain>
    </source>
</reference>
<feature type="transmembrane region" description="Helical" evidence="1">
    <location>
        <begin position="101"/>
        <end position="121"/>
    </location>
</feature>
<dbReference type="Pfam" id="PF06177">
    <property type="entry name" value="QueT"/>
    <property type="match status" value="1"/>
</dbReference>